<accession>A0A0E9U970</accession>
<dbReference type="EMBL" id="GBXM01046123">
    <property type="protein sequence ID" value="JAH62454.1"/>
    <property type="molecule type" value="Transcribed_RNA"/>
</dbReference>
<proteinExistence type="predicted"/>
<organism evidence="1">
    <name type="scientific">Anguilla anguilla</name>
    <name type="common">European freshwater eel</name>
    <name type="synonym">Muraena anguilla</name>
    <dbReference type="NCBI Taxonomy" id="7936"/>
    <lineage>
        <taxon>Eukaryota</taxon>
        <taxon>Metazoa</taxon>
        <taxon>Chordata</taxon>
        <taxon>Craniata</taxon>
        <taxon>Vertebrata</taxon>
        <taxon>Euteleostomi</taxon>
        <taxon>Actinopterygii</taxon>
        <taxon>Neopterygii</taxon>
        <taxon>Teleostei</taxon>
        <taxon>Anguilliformes</taxon>
        <taxon>Anguillidae</taxon>
        <taxon>Anguilla</taxon>
    </lineage>
</organism>
<protein>
    <submittedName>
        <fullName evidence="1">Uncharacterized protein</fullName>
    </submittedName>
</protein>
<reference evidence="1" key="1">
    <citation type="submission" date="2014-11" db="EMBL/GenBank/DDBJ databases">
        <authorList>
            <person name="Amaro Gonzalez C."/>
        </authorList>
    </citation>
    <scope>NUCLEOTIDE SEQUENCE</scope>
</reference>
<sequence length="59" mass="6542">MLFRAKHSTEVSPNTHIFVFPVAGCQGHPARRCSLFARRVTAMFACCWACSVIRSNVDG</sequence>
<reference evidence="1" key="2">
    <citation type="journal article" date="2015" name="Fish Shellfish Immunol.">
        <title>Early steps in the European eel (Anguilla anguilla)-Vibrio vulnificus interaction in the gills: Role of the RtxA13 toxin.</title>
        <authorList>
            <person name="Callol A."/>
            <person name="Pajuelo D."/>
            <person name="Ebbesson L."/>
            <person name="Teles M."/>
            <person name="MacKenzie S."/>
            <person name="Amaro C."/>
        </authorList>
    </citation>
    <scope>NUCLEOTIDE SEQUENCE</scope>
</reference>
<evidence type="ECO:0000313" key="1">
    <source>
        <dbReference type="EMBL" id="JAH62454.1"/>
    </source>
</evidence>
<dbReference type="AlphaFoldDB" id="A0A0E9U970"/>
<name>A0A0E9U970_ANGAN</name>